<reference evidence="1" key="1">
    <citation type="submission" date="2021-03" db="EMBL/GenBank/DDBJ databases">
        <authorList>
            <person name="Bekaert M."/>
        </authorList>
    </citation>
    <scope>NUCLEOTIDE SEQUENCE</scope>
</reference>
<evidence type="ECO:0000313" key="1">
    <source>
        <dbReference type="EMBL" id="CAG2253908.1"/>
    </source>
</evidence>
<dbReference type="PANTHER" id="PTHR37984:SF8">
    <property type="entry name" value="CCHC-TYPE DOMAIN-CONTAINING PROTEIN"/>
    <property type="match status" value="1"/>
</dbReference>
<name>A0A8S3VFS2_MYTED</name>
<comment type="caution">
    <text evidence="1">The sequence shown here is derived from an EMBL/GenBank/DDBJ whole genome shotgun (WGS) entry which is preliminary data.</text>
</comment>
<proteinExistence type="predicted"/>
<dbReference type="EMBL" id="CAJPWZ010003189">
    <property type="protein sequence ID" value="CAG2253908.1"/>
    <property type="molecule type" value="Genomic_DNA"/>
</dbReference>
<dbReference type="AlphaFoldDB" id="A0A8S3VFS2"/>
<gene>
    <name evidence="1" type="ORF">MEDL_65407</name>
</gene>
<dbReference type="Proteomes" id="UP000683360">
    <property type="component" value="Unassembled WGS sequence"/>
</dbReference>
<organism evidence="1 2">
    <name type="scientific">Mytilus edulis</name>
    <name type="common">Blue mussel</name>
    <dbReference type="NCBI Taxonomy" id="6550"/>
    <lineage>
        <taxon>Eukaryota</taxon>
        <taxon>Metazoa</taxon>
        <taxon>Spiralia</taxon>
        <taxon>Lophotrochozoa</taxon>
        <taxon>Mollusca</taxon>
        <taxon>Bivalvia</taxon>
        <taxon>Autobranchia</taxon>
        <taxon>Pteriomorphia</taxon>
        <taxon>Mytilida</taxon>
        <taxon>Mytiloidea</taxon>
        <taxon>Mytilidae</taxon>
        <taxon>Mytilinae</taxon>
        <taxon>Mytilus</taxon>
    </lineage>
</organism>
<sequence>MGFTLCFTNRKYANLVLDNEIRVVLVGKPELVKVLQPICYAMRKTFLSRSGSSAVTETCKHKKVQLGDKNAPEFPDLPATVELSENRTGGEVYTFAINDPEGDVYTHSIFRITPSTDIFYLDENKIFNVYVSAIYYYDQLKGNTASISCDGEKTTYYTYTDFVSPPDPYIKILDVEYTYRDYTGGTCKNDNWQPVCTSFATNGSLEITKGIWSYGCEWSYNHANPWRNLKTTVSSYCTNYWKCEVPILESSLATCYTNTSSTTEFDYTETYVCHDKGWYTCNKQLPSYKPEQYYSICGALYWGYTCHNSIHVKAMLPHTVGTHEVEHTFVVWAEDSCYNRGTGTVTITTYNVPPDFPNLPESVYIDDIQTGGLYTFEYIDYSNGGDPISCDISSTEPATSNMFYLDDCGVGTTYNTYSTLSSSLGSYQTETLAESIHVKTKLFHEVGQKFHYYKYTVWAEDSCYNKVTGTVTITTYNWIVRTVYQKNGRDVTHIPVNILVEHVERLLLPECHIYHTNGTLDILLSNWTHGCAWDYNTDDYWFYKPEDTWHNGISHTDSLCHNHYDCDVLINDSLTWCYTSRDYDVEFTYKEYYRCGWGWEDEACSRTKVSYYTNRYISFCGTMYWEYGCISQTIHLSSSATLNADTFPEYEIYISCSDGTDTTMGFLRIEISKDSTDNELPEGIQKQGRVHNLMSVGPAFCCADLKKPGKEIYLADTLSRAYLKETSDTSHTTDEIESINMIEELPISEERISELQEHTKNDQQMHELKEVIQEGWPNNKWIVPSIVSIYFDVRDELTLQNGLLFKGERVIIPKSLRTDMIKRFIHHI</sequence>
<dbReference type="PANTHER" id="PTHR37984">
    <property type="entry name" value="PROTEIN CBG26694"/>
    <property type="match status" value="1"/>
</dbReference>
<dbReference type="InterPro" id="IPR050951">
    <property type="entry name" value="Retrovirus_Pol_polyprotein"/>
</dbReference>
<accession>A0A8S3VFS2</accession>
<keyword evidence="2" id="KW-1185">Reference proteome</keyword>
<evidence type="ECO:0000313" key="2">
    <source>
        <dbReference type="Proteomes" id="UP000683360"/>
    </source>
</evidence>
<protein>
    <submittedName>
        <fullName evidence="1">Uncharacterized protein</fullName>
    </submittedName>
</protein>